<keyword evidence="9" id="KW-0732">Signal</keyword>
<dbReference type="InterPro" id="IPR036464">
    <property type="entry name" value="Rubisco_LSMT_subst-bd_sf"/>
</dbReference>
<keyword evidence="4" id="KW-0808">Transferase</keyword>
<evidence type="ECO:0000256" key="9">
    <source>
        <dbReference type="SAM" id="SignalP"/>
    </source>
</evidence>
<dbReference type="SUPFAM" id="SSF82199">
    <property type="entry name" value="SET domain"/>
    <property type="match status" value="1"/>
</dbReference>
<dbReference type="eggNOG" id="KOG1338">
    <property type="taxonomic scope" value="Eukaryota"/>
</dbReference>
<dbReference type="InterPro" id="IPR015353">
    <property type="entry name" value="Rubisco_LSMT_subst-bd"/>
</dbReference>
<accession>H9G6A5</accession>
<dbReference type="InterPro" id="IPR050600">
    <property type="entry name" value="SETD3_SETD6_MTase"/>
</dbReference>
<keyword evidence="6" id="KW-0539">Nucleus</keyword>
<dbReference type="GO" id="GO:0005634">
    <property type="term" value="C:nucleus"/>
    <property type="evidence" value="ECO:0007669"/>
    <property type="project" value="UniProtKB-SubCell"/>
</dbReference>
<dbReference type="HOGENOM" id="CLU_017135_2_0_1"/>
<dbReference type="PANTHER" id="PTHR13271">
    <property type="entry name" value="UNCHARACTERIZED PUTATIVE METHYLTRANSFERASE"/>
    <property type="match status" value="1"/>
</dbReference>
<feature type="signal peptide" evidence="9">
    <location>
        <begin position="1"/>
        <end position="22"/>
    </location>
</feature>
<evidence type="ECO:0000256" key="2">
    <source>
        <dbReference type="ARBA" id="ARBA00016973"/>
    </source>
</evidence>
<proteinExistence type="predicted"/>
<dbReference type="STRING" id="28377.ENSACAP00000002392"/>
<dbReference type="AlphaFoldDB" id="H9G6A5"/>
<keyword evidence="12" id="KW-1185">Reference proteome</keyword>
<name>H9G6A5_ANOCA</name>
<dbReference type="Bgee" id="ENSACAG00000002511">
    <property type="expression patterns" value="Expressed in heart and 12 other cell types or tissues"/>
</dbReference>
<evidence type="ECO:0000313" key="11">
    <source>
        <dbReference type="Ensembl" id="ENSACAP00000002392.3"/>
    </source>
</evidence>
<keyword evidence="3" id="KW-0489">Methyltransferase</keyword>
<evidence type="ECO:0000259" key="10">
    <source>
        <dbReference type="PROSITE" id="PS50280"/>
    </source>
</evidence>
<dbReference type="PROSITE" id="PS50280">
    <property type="entry name" value="SET"/>
    <property type="match status" value="1"/>
</dbReference>
<reference evidence="11" key="3">
    <citation type="submission" date="2025-09" db="UniProtKB">
        <authorList>
            <consortium name="Ensembl"/>
        </authorList>
    </citation>
    <scope>IDENTIFICATION</scope>
</reference>
<feature type="chain" id="PRO_5032325726" description="N-lysine methyltransferase SETD6" evidence="9">
    <location>
        <begin position="23"/>
        <end position="265"/>
    </location>
</feature>
<dbReference type="PANTHER" id="PTHR13271:SF34">
    <property type="entry name" value="N-LYSINE METHYLTRANSFERASE SETD6"/>
    <property type="match status" value="1"/>
</dbReference>
<evidence type="ECO:0000256" key="3">
    <source>
        <dbReference type="ARBA" id="ARBA00022603"/>
    </source>
</evidence>
<keyword evidence="5" id="KW-0949">S-adenosyl-L-methionine</keyword>
<feature type="domain" description="SET" evidence="10">
    <location>
        <begin position="1"/>
        <end position="83"/>
    </location>
</feature>
<dbReference type="FunFam" id="3.90.1420.10:FF:000002">
    <property type="entry name" value="N-lysine methyltransferase SETD6"/>
    <property type="match status" value="1"/>
</dbReference>
<reference evidence="11" key="2">
    <citation type="submission" date="2025-08" db="UniProtKB">
        <authorList>
            <consortium name="Ensembl"/>
        </authorList>
    </citation>
    <scope>IDENTIFICATION</scope>
</reference>
<dbReference type="Gene3D" id="3.90.1420.10">
    <property type="entry name" value="Rubisco LSMT, substrate-binding domain"/>
    <property type="match status" value="1"/>
</dbReference>
<dbReference type="GO" id="GO:0008168">
    <property type="term" value="F:methyltransferase activity"/>
    <property type="evidence" value="ECO:0007669"/>
    <property type="project" value="UniProtKB-KW"/>
</dbReference>
<evidence type="ECO:0000256" key="4">
    <source>
        <dbReference type="ARBA" id="ARBA00022679"/>
    </source>
</evidence>
<protein>
    <recommendedName>
        <fullName evidence="2">N-lysine methyltransferase SETD6</fullName>
    </recommendedName>
    <alternativeName>
        <fullName evidence="8">N-lysine methyltransferase setd6</fullName>
    </alternativeName>
    <alternativeName>
        <fullName evidence="7">SET domain-containing protein 6</fullName>
    </alternativeName>
</protein>
<evidence type="ECO:0000256" key="8">
    <source>
        <dbReference type="ARBA" id="ARBA00073248"/>
    </source>
</evidence>
<evidence type="ECO:0000256" key="6">
    <source>
        <dbReference type="ARBA" id="ARBA00023242"/>
    </source>
</evidence>
<dbReference type="Proteomes" id="UP000001646">
    <property type="component" value="Unplaced"/>
</dbReference>
<dbReference type="FunCoup" id="H9G6A5">
    <property type="interactions" value="406"/>
</dbReference>
<dbReference type="InterPro" id="IPR046341">
    <property type="entry name" value="SET_dom_sf"/>
</dbReference>
<dbReference type="InParanoid" id="H9G6A5"/>
<evidence type="ECO:0000256" key="1">
    <source>
        <dbReference type="ARBA" id="ARBA00004123"/>
    </source>
</evidence>
<sequence>MPYSGMCMYICIYVCFLPTSFQELLDEEEEEEGKPSPLVMVPLADLLNHVANHNANLEFSPEHLQMVATRTIPKGQEVFNTYGKLSNWQLLHMYGFAEPYPGNTNDAADIPMLTLLQAALEGAKTEEERKLTLEQWAYLCGLEMVGEEGAFVIGWEDVLTEEELYVSLKVGEWPRRIFWHGTQCGAGASRLTKAALPALAPPWKRLLSNAALLTLEAYGSDLKAEEEVLQQAQAYAQLSPRERHALQVRYGKKKILHQLLQLLSG</sequence>
<evidence type="ECO:0000256" key="7">
    <source>
        <dbReference type="ARBA" id="ARBA00030096"/>
    </source>
</evidence>
<evidence type="ECO:0000256" key="5">
    <source>
        <dbReference type="ARBA" id="ARBA00022691"/>
    </source>
</evidence>
<dbReference type="Pfam" id="PF09273">
    <property type="entry name" value="Rubis-subs-bind"/>
    <property type="match status" value="1"/>
</dbReference>
<dbReference type="GO" id="GO:0032259">
    <property type="term" value="P:methylation"/>
    <property type="evidence" value="ECO:0007669"/>
    <property type="project" value="UniProtKB-KW"/>
</dbReference>
<dbReference type="Pfam" id="PF00856">
    <property type="entry name" value="SET"/>
    <property type="match status" value="1"/>
</dbReference>
<dbReference type="FunFam" id="3.90.1410.10:FF:000018">
    <property type="entry name" value="N-lysine methyltransferase SETD6 isoform X2"/>
    <property type="match status" value="1"/>
</dbReference>
<evidence type="ECO:0000313" key="12">
    <source>
        <dbReference type="Proteomes" id="UP000001646"/>
    </source>
</evidence>
<dbReference type="InterPro" id="IPR001214">
    <property type="entry name" value="SET_dom"/>
</dbReference>
<dbReference type="SUPFAM" id="SSF81822">
    <property type="entry name" value="RuBisCo LSMT C-terminal, substrate-binding domain"/>
    <property type="match status" value="1"/>
</dbReference>
<reference evidence="11" key="1">
    <citation type="submission" date="2009-12" db="EMBL/GenBank/DDBJ databases">
        <title>The Genome Sequence of Anolis carolinensis (Green Anole Lizard).</title>
        <authorList>
            <consortium name="The Genome Sequencing Platform"/>
            <person name="Di Palma F."/>
            <person name="Alfoldi J."/>
            <person name="Heiman D."/>
            <person name="Young S."/>
            <person name="Grabherr M."/>
            <person name="Johnson J."/>
            <person name="Lander E.S."/>
            <person name="Lindblad-Toh K."/>
        </authorList>
    </citation>
    <scope>NUCLEOTIDE SEQUENCE [LARGE SCALE GENOMIC DNA]</scope>
    <source>
        <strain evidence="11">JBL SC #1</strain>
    </source>
</reference>
<dbReference type="Ensembl" id="ENSACAT00000002453.3">
    <property type="protein sequence ID" value="ENSACAP00000002392.3"/>
    <property type="gene ID" value="ENSACAG00000002511.3"/>
</dbReference>
<organism evidence="11 12">
    <name type="scientific">Anolis carolinensis</name>
    <name type="common">Green anole</name>
    <name type="synonym">American chameleon</name>
    <dbReference type="NCBI Taxonomy" id="28377"/>
    <lineage>
        <taxon>Eukaryota</taxon>
        <taxon>Metazoa</taxon>
        <taxon>Chordata</taxon>
        <taxon>Craniata</taxon>
        <taxon>Vertebrata</taxon>
        <taxon>Euteleostomi</taxon>
        <taxon>Lepidosauria</taxon>
        <taxon>Squamata</taxon>
        <taxon>Bifurcata</taxon>
        <taxon>Unidentata</taxon>
        <taxon>Episquamata</taxon>
        <taxon>Toxicofera</taxon>
        <taxon>Iguania</taxon>
        <taxon>Dactyloidae</taxon>
        <taxon>Anolis</taxon>
    </lineage>
</organism>
<dbReference type="GeneTree" id="ENSGT00940000153577"/>
<comment type="subcellular location">
    <subcellularLocation>
        <location evidence="1">Nucleus</location>
    </subcellularLocation>
</comment>
<dbReference type="Gene3D" id="3.90.1410.10">
    <property type="entry name" value="set domain protein methyltransferase, domain 1"/>
    <property type="match status" value="1"/>
</dbReference>